<dbReference type="Proteomes" id="UP001221142">
    <property type="component" value="Unassembled WGS sequence"/>
</dbReference>
<dbReference type="AlphaFoldDB" id="A0AAD7BZH3"/>
<evidence type="ECO:0000313" key="2">
    <source>
        <dbReference type="EMBL" id="KAJ7634951.1"/>
    </source>
</evidence>
<name>A0AAD7BZH3_9AGAR</name>
<evidence type="ECO:0000313" key="3">
    <source>
        <dbReference type="EMBL" id="KAJ7651086.1"/>
    </source>
</evidence>
<comment type="caution">
    <text evidence="2">The sequence shown here is derived from an EMBL/GenBank/DDBJ whole genome shotgun (WGS) entry which is preliminary data.</text>
</comment>
<feature type="region of interest" description="Disordered" evidence="1">
    <location>
        <begin position="1"/>
        <end position="76"/>
    </location>
</feature>
<keyword evidence="4" id="KW-1185">Reference proteome</keyword>
<feature type="compositionally biased region" description="Polar residues" evidence="1">
    <location>
        <begin position="1"/>
        <end position="11"/>
    </location>
</feature>
<accession>A0AAD7BZH3</accession>
<sequence length="172" mass="18445">MPNIPSLSASFLDSIGPDDLQPPRHPSSPLLSHSQSRTHTDPPFRTARNPGGSAVTFAPSFPPPSPSSPSAIASPRCSRTSHCSLVALWQALHPSFSATPPMDHRMFAGSESYSPRLGCGSIRLTYECSVTKNKWESMATEVTEVGADGEGGVWEVEARREARRDEGGKGDE</sequence>
<feature type="compositionally biased region" description="Basic and acidic residues" evidence="1">
    <location>
        <begin position="156"/>
        <end position="172"/>
    </location>
</feature>
<feature type="region of interest" description="Disordered" evidence="1">
    <location>
        <begin position="146"/>
        <end position="172"/>
    </location>
</feature>
<reference evidence="2" key="1">
    <citation type="submission" date="2023-03" db="EMBL/GenBank/DDBJ databases">
        <title>Massive genome expansion in bonnet fungi (Mycena s.s.) driven by repeated elements and novel gene families across ecological guilds.</title>
        <authorList>
            <consortium name="Lawrence Berkeley National Laboratory"/>
            <person name="Harder C.B."/>
            <person name="Miyauchi S."/>
            <person name="Viragh M."/>
            <person name="Kuo A."/>
            <person name="Thoen E."/>
            <person name="Andreopoulos B."/>
            <person name="Lu D."/>
            <person name="Skrede I."/>
            <person name="Drula E."/>
            <person name="Henrissat B."/>
            <person name="Morin E."/>
            <person name="Kohler A."/>
            <person name="Barry K."/>
            <person name="LaButti K."/>
            <person name="Morin E."/>
            <person name="Salamov A."/>
            <person name="Lipzen A."/>
            <person name="Mereny Z."/>
            <person name="Hegedus B."/>
            <person name="Baldrian P."/>
            <person name="Stursova M."/>
            <person name="Weitz H."/>
            <person name="Taylor A."/>
            <person name="Grigoriev I.V."/>
            <person name="Nagy L.G."/>
            <person name="Martin F."/>
            <person name="Kauserud H."/>
        </authorList>
    </citation>
    <scope>NUCLEOTIDE SEQUENCE</scope>
    <source>
        <strain evidence="2">9284</strain>
    </source>
</reference>
<dbReference type="EMBL" id="JARKIF010000007">
    <property type="protein sequence ID" value="KAJ7634951.1"/>
    <property type="molecule type" value="Genomic_DNA"/>
</dbReference>
<gene>
    <name evidence="2" type="ORF">FB45DRAFT_1002403</name>
    <name evidence="3" type="ORF">FB45DRAFT_859706</name>
</gene>
<evidence type="ECO:0000256" key="1">
    <source>
        <dbReference type="SAM" id="MobiDB-lite"/>
    </source>
</evidence>
<protein>
    <submittedName>
        <fullName evidence="2">Uncharacterized protein</fullName>
    </submittedName>
</protein>
<proteinExistence type="predicted"/>
<feature type="compositionally biased region" description="Low complexity" evidence="1">
    <location>
        <begin position="27"/>
        <end position="37"/>
    </location>
</feature>
<organism evidence="2 4">
    <name type="scientific">Roridomyces roridus</name>
    <dbReference type="NCBI Taxonomy" id="1738132"/>
    <lineage>
        <taxon>Eukaryota</taxon>
        <taxon>Fungi</taxon>
        <taxon>Dikarya</taxon>
        <taxon>Basidiomycota</taxon>
        <taxon>Agaricomycotina</taxon>
        <taxon>Agaricomycetes</taxon>
        <taxon>Agaricomycetidae</taxon>
        <taxon>Agaricales</taxon>
        <taxon>Marasmiineae</taxon>
        <taxon>Mycenaceae</taxon>
        <taxon>Roridomyces</taxon>
    </lineage>
</organism>
<evidence type="ECO:0000313" key="4">
    <source>
        <dbReference type="Proteomes" id="UP001221142"/>
    </source>
</evidence>
<dbReference type="EMBL" id="JARKIF010000001">
    <property type="protein sequence ID" value="KAJ7651086.1"/>
    <property type="molecule type" value="Genomic_DNA"/>
</dbReference>